<sequence length="417" mass="43596">MTFSTSTTVQLGRRGFLGTSVSTAATVACTATVPALAAQVPQRSAARTVGVLLPESSRYPALAAEFLAGLDAGTEASGLPPPAWLPMPYGRSPQAALRQARAAVESGSVGALAGWLPVQTARELVPLLESRQVPFLASDTGADRVPEHRFTPSPWLIPHTLELWQSCAVLGREAPRRWGHRAVLCMGFLESGYDFPHAFRRAFEAAGGTVSAVHVSGLPDGSEEFAGLRTALHGARADFVVALYSGQQALRFQRQWSRWQPAGRLPLAGSLFSQGPAGSGAPPPPGWASVASWNAGSDACRSIAERCAPRGAGAGAAHADLSGPALLGFEAGQRFARWHHSGPGADRLALLHTDPDNAPRGARHRDPANGERNGTHWLRGSALPAASSNGLALAQPAPSCLRGTSGCSGWNTPYLVT</sequence>
<evidence type="ECO:0000256" key="3">
    <source>
        <dbReference type="SAM" id="MobiDB-lite"/>
    </source>
</evidence>
<dbReference type="AlphaFoldDB" id="A0A1I1XC85"/>
<feature type="domain" description="Leucine-binding protein" evidence="4">
    <location>
        <begin position="48"/>
        <end position="262"/>
    </location>
</feature>
<name>A0A1I1XC85_9BURK</name>
<evidence type="ECO:0000313" key="6">
    <source>
        <dbReference type="Proteomes" id="UP000199517"/>
    </source>
</evidence>
<gene>
    <name evidence="5" type="ORF">SAMN04489710_11285</name>
</gene>
<dbReference type="EMBL" id="FOMQ01000012">
    <property type="protein sequence ID" value="SFE04258.1"/>
    <property type="molecule type" value="Genomic_DNA"/>
</dbReference>
<keyword evidence="2" id="KW-0732">Signal</keyword>
<protein>
    <submittedName>
        <fullName evidence="5">Substrate-binding protein</fullName>
    </submittedName>
</protein>
<accession>A0A1I1XC85</accession>
<dbReference type="Pfam" id="PF13458">
    <property type="entry name" value="Peripla_BP_6"/>
    <property type="match status" value="1"/>
</dbReference>
<dbReference type="InterPro" id="IPR028082">
    <property type="entry name" value="Peripla_BP_I"/>
</dbReference>
<dbReference type="Proteomes" id="UP000199517">
    <property type="component" value="Unassembled WGS sequence"/>
</dbReference>
<dbReference type="PROSITE" id="PS51318">
    <property type="entry name" value="TAT"/>
    <property type="match status" value="1"/>
</dbReference>
<dbReference type="STRING" id="32040.SAMN04489710_11285"/>
<proteinExistence type="inferred from homology"/>
<evidence type="ECO:0000256" key="2">
    <source>
        <dbReference type="ARBA" id="ARBA00022729"/>
    </source>
</evidence>
<dbReference type="InterPro" id="IPR028081">
    <property type="entry name" value="Leu-bd"/>
</dbReference>
<evidence type="ECO:0000259" key="4">
    <source>
        <dbReference type="Pfam" id="PF13458"/>
    </source>
</evidence>
<dbReference type="RefSeq" id="WP_092954883.1">
    <property type="nucleotide sequence ID" value="NZ_FOMQ01000012.1"/>
</dbReference>
<comment type="similarity">
    <text evidence="1">Belongs to the leucine-binding protein family.</text>
</comment>
<evidence type="ECO:0000256" key="1">
    <source>
        <dbReference type="ARBA" id="ARBA00010062"/>
    </source>
</evidence>
<keyword evidence="6" id="KW-1185">Reference proteome</keyword>
<dbReference type="InterPro" id="IPR006311">
    <property type="entry name" value="TAT_signal"/>
</dbReference>
<organism evidence="5 6">
    <name type="scientific">Paracidovorax konjaci</name>
    <dbReference type="NCBI Taxonomy" id="32040"/>
    <lineage>
        <taxon>Bacteria</taxon>
        <taxon>Pseudomonadati</taxon>
        <taxon>Pseudomonadota</taxon>
        <taxon>Betaproteobacteria</taxon>
        <taxon>Burkholderiales</taxon>
        <taxon>Comamonadaceae</taxon>
        <taxon>Paracidovorax</taxon>
    </lineage>
</organism>
<dbReference type="SUPFAM" id="SSF53822">
    <property type="entry name" value="Periplasmic binding protein-like I"/>
    <property type="match status" value="1"/>
</dbReference>
<feature type="region of interest" description="Disordered" evidence="3">
    <location>
        <begin position="352"/>
        <end position="374"/>
    </location>
</feature>
<reference evidence="6" key="1">
    <citation type="submission" date="2016-10" db="EMBL/GenBank/DDBJ databases">
        <authorList>
            <person name="Varghese N."/>
            <person name="Submissions S."/>
        </authorList>
    </citation>
    <scope>NUCLEOTIDE SEQUENCE [LARGE SCALE GENOMIC DNA]</scope>
    <source>
        <strain evidence="6">DSM 7481</strain>
    </source>
</reference>
<evidence type="ECO:0000313" key="5">
    <source>
        <dbReference type="EMBL" id="SFE04258.1"/>
    </source>
</evidence>
<dbReference type="Gene3D" id="3.40.50.2300">
    <property type="match status" value="2"/>
</dbReference>